<organism evidence="1 2">
    <name type="scientific">Bacteroides thetaiotaomicron</name>
    <dbReference type="NCBI Taxonomy" id="818"/>
    <lineage>
        <taxon>Bacteria</taxon>
        <taxon>Pseudomonadati</taxon>
        <taxon>Bacteroidota</taxon>
        <taxon>Bacteroidia</taxon>
        <taxon>Bacteroidales</taxon>
        <taxon>Bacteroidaceae</taxon>
        <taxon>Bacteroides</taxon>
    </lineage>
</organism>
<sequence>MLNAYIDKEDVLRLLYETEDINGLINRSDFQKKIGNLKAKKKPKLEKGCNVRIKNRQNLIDSISNYINDVKAGKEKHEIRSYIETHAGVKIGRRSCCIIKVDKETKKEIAKLDMDSFIVERDFIMKILKISKPTLLRFIEICIITQHVEYVNVYASGILKKEKMCLFYYDLGEIKNNLLNIE</sequence>
<dbReference type="AlphaFoldDB" id="A0A6I0S2A3"/>
<comment type="caution">
    <text evidence="1">The sequence shown here is derived from an EMBL/GenBank/DDBJ whole genome shotgun (WGS) entry which is preliminary data.</text>
</comment>
<dbReference type="Proteomes" id="UP000488521">
    <property type="component" value="Unassembled WGS sequence"/>
</dbReference>
<proteinExistence type="predicted"/>
<reference evidence="1 2" key="1">
    <citation type="journal article" date="2019" name="Nat. Med.">
        <title>A library of human gut bacterial isolates paired with longitudinal multiomics data enables mechanistic microbiome research.</title>
        <authorList>
            <person name="Poyet M."/>
            <person name="Groussin M."/>
            <person name="Gibbons S.M."/>
            <person name="Avila-Pacheco J."/>
            <person name="Jiang X."/>
            <person name="Kearney S.M."/>
            <person name="Perrotta A.R."/>
            <person name="Berdy B."/>
            <person name="Zhao S."/>
            <person name="Lieberman T.D."/>
            <person name="Swanson P.K."/>
            <person name="Smith M."/>
            <person name="Roesemann S."/>
            <person name="Alexander J.E."/>
            <person name="Rich S.A."/>
            <person name="Livny J."/>
            <person name="Vlamakis H."/>
            <person name="Clish C."/>
            <person name="Bullock K."/>
            <person name="Deik A."/>
            <person name="Scott J."/>
            <person name="Pierce K.A."/>
            <person name="Xavier R.J."/>
            <person name="Alm E.J."/>
        </authorList>
    </citation>
    <scope>NUCLEOTIDE SEQUENCE [LARGE SCALE GENOMIC DNA]</scope>
    <source>
        <strain evidence="1 2">BIOML-A156</strain>
    </source>
</reference>
<evidence type="ECO:0000313" key="1">
    <source>
        <dbReference type="EMBL" id="KAB4468679.1"/>
    </source>
</evidence>
<protein>
    <submittedName>
        <fullName evidence="1">Uncharacterized protein</fullName>
    </submittedName>
</protein>
<name>A0A6I0S2A3_BACT4</name>
<evidence type="ECO:0000313" key="2">
    <source>
        <dbReference type="Proteomes" id="UP000488521"/>
    </source>
</evidence>
<gene>
    <name evidence="1" type="ORF">GAN59_23520</name>
</gene>
<dbReference type="EMBL" id="WCRS01000031">
    <property type="protein sequence ID" value="KAB4468679.1"/>
    <property type="molecule type" value="Genomic_DNA"/>
</dbReference>
<accession>A0A6I0S2A3</accession>